<dbReference type="EMBL" id="LR593886">
    <property type="protein sequence ID" value="VTR93211.1"/>
    <property type="molecule type" value="Genomic_DNA"/>
</dbReference>
<keyword evidence="2" id="KW-1185">Reference proteome</keyword>
<dbReference type="Proteomes" id="UP000464178">
    <property type="component" value="Chromosome"/>
</dbReference>
<dbReference type="KEGG" id="gms:SOIL9_45030"/>
<evidence type="ECO:0000313" key="2">
    <source>
        <dbReference type="Proteomes" id="UP000464178"/>
    </source>
</evidence>
<evidence type="ECO:0000313" key="1">
    <source>
        <dbReference type="EMBL" id="VTR93211.1"/>
    </source>
</evidence>
<sequence>MFPDLSADHLLIDIPESVTYYSKTGEGTYATAQTIDYAQSSQITKDDARSSPALLENDTCVFNLWRGPLGAIVPKVGDYLEDARQVKWVVTRVQPSDRDANGYQRYRLTTTAEN</sequence>
<name>A0A6P2CW54_9BACT</name>
<dbReference type="AlphaFoldDB" id="A0A6P2CW54"/>
<reference evidence="1 2" key="1">
    <citation type="submission" date="2019-05" db="EMBL/GenBank/DDBJ databases">
        <authorList>
            <consortium name="Science for Life Laboratories"/>
        </authorList>
    </citation>
    <scope>NUCLEOTIDE SEQUENCE [LARGE SCALE GENOMIC DNA]</scope>
    <source>
        <strain evidence="1">Soil9</strain>
    </source>
</reference>
<dbReference type="RefSeq" id="WP_162667979.1">
    <property type="nucleotide sequence ID" value="NZ_LR593886.1"/>
</dbReference>
<gene>
    <name evidence="1" type="ORF">SOIL9_45030</name>
</gene>
<protein>
    <submittedName>
        <fullName evidence="1">Uncharacterized protein</fullName>
    </submittedName>
</protein>
<proteinExistence type="predicted"/>
<accession>A0A6P2CW54</accession>
<organism evidence="1 2">
    <name type="scientific">Gemmata massiliana</name>
    <dbReference type="NCBI Taxonomy" id="1210884"/>
    <lineage>
        <taxon>Bacteria</taxon>
        <taxon>Pseudomonadati</taxon>
        <taxon>Planctomycetota</taxon>
        <taxon>Planctomycetia</taxon>
        <taxon>Gemmatales</taxon>
        <taxon>Gemmataceae</taxon>
        <taxon>Gemmata</taxon>
    </lineage>
</organism>